<proteinExistence type="inferred from homology"/>
<dbReference type="PROSITE" id="PS50011">
    <property type="entry name" value="PROTEIN_KINASE_DOM"/>
    <property type="match status" value="1"/>
</dbReference>
<feature type="compositionally biased region" description="Low complexity" evidence="11">
    <location>
        <begin position="387"/>
        <end position="399"/>
    </location>
</feature>
<feature type="region of interest" description="Disordered" evidence="11">
    <location>
        <begin position="377"/>
        <end position="399"/>
    </location>
</feature>
<dbReference type="GO" id="GO:0005524">
    <property type="term" value="F:ATP binding"/>
    <property type="evidence" value="ECO:0007669"/>
    <property type="project" value="UniProtKB-KW"/>
</dbReference>
<feature type="compositionally biased region" description="Basic and acidic residues" evidence="11">
    <location>
        <begin position="444"/>
        <end position="454"/>
    </location>
</feature>
<dbReference type="PANTHER" id="PTHR24342:SF12">
    <property type="entry name" value="DEATH-ASSOCIATED PROTEIN KINASE RELATED"/>
    <property type="match status" value="1"/>
</dbReference>
<dbReference type="GO" id="GO:0005634">
    <property type="term" value="C:nucleus"/>
    <property type="evidence" value="ECO:0007669"/>
    <property type="project" value="TreeGrafter"/>
</dbReference>
<evidence type="ECO:0000256" key="9">
    <source>
        <dbReference type="ARBA" id="ARBA00048679"/>
    </source>
</evidence>
<dbReference type="SMART" id="SM00220">
    <property type="entry name" value="S_TKc"/>
    <property type="match status" value="1"/>
</dbReference>
<dbReference type="GO" id="GO:0043065">
    <property type="term" value="P:positive regulation of apoptotic process"/>
    <property type="evidence" value="ECO:0007669"/>
    <property type="project" value="TreeGrafter"/>
</dbReference>
<dbReference type="EMBL" id="JARKIK010000007">
    <property type="protein sequence ID" value="KAK8750746.1"/>
    <property type="molecule type" value="Genomic_DNA"/>
</dbReference>
<dbReference type="Gene3D" id="1.10.510.10">
    <property type="entry name" value="Transferase(Phosphotransferase) domain 1"/>
    <property type="match status" value="1"/>
</dbReference>
<dbReference type="InterPro" id="IPR008271">
    <property type="entry name" value="Ser/Thr_kinase_AS"/>
</dbReference>
<keyword evidence="14" id="KW-1185">Reference proteome</keyword>
<dbReference type="Proteomes" id="UP001445076">
    <property type="component" value="Unassembled WGS sequence"/>
</dbReference>
<feature type="region of interest" description="Disordered" evidence="11">
    <location>
        <begin position="422"/>
        <end position="532"/>
    </location>
</feature>
<reference evidence="13 14" key="1">
    <citation type="journal article" date="2024" name="BMC Genomics">
        <title>Genome assembly of redclaw crayfish (Cherax quadricarinatus) provides insights into its immune adaptation and hypoxia tolerance.</title>
        <authorList>
            <person name="Liu Z."/>
            <person name="Zheng J."/>
            <person name="Li H."/>
            <person name="Fang K."/>
            <person name="Wang S."/>
            <person name="He J."/>
            <person name="Zhou D."/>
            <person name="Weng S."/>
            <person name="Chi M."/>
            <person name="Gu Z."/>
            <person name="He J."/>
            <person name="Li F."/>
            <person name="Wang M."/>
        </authorList>
    </citation>
    <scope>NUCLEOTIDE SEQUENCE [LARGE SCALE GENOMIC DNA]</scope>
    <source>
        <strain evidence="13">ZL_2023a</strain>
    </source>
</reference>
<feature type="compositionally biased region" description="Polar residues" evidence="11">
    <location>
        <begin position="377"/>
        <end position="386"/>
    </location>
</feature>
<evidence type="ECO:0000256" key="5">
    <source>
        <dbReference type="ARBA" id="ARBA00022741"/>
    </source>
</evidence>
<evidence type="ECO:0000313" key="13">
    <source>
        <dbReference type="EMBL" id="KAK8750746.1"/>
    </source>
</evidence>
<evidence type="ECO:0000256" key="4">
    <source>
        <dbReference type="ARBA" id="ARBA00022679"/>
    </source>
</evidence>
<keyword evidence="4" id="KW-0808">Transferase</keyword>
<dbReference type="InterPro" id="IPR000719">
    <property type="entry name" value="Prot_kinase_dom"/>
</dbReference>
<keyword evidence="7" id="KW-0067">ATP-binding</keyword>
<evidence type="ECO:0000256" key="2">
    <source>
        <dbReference type="ARBA" id="ARBA00022527"/>
    </source>
</evidence>
<name>A0AAW0Y1R0_CHEQU</name>
<dbReference type="SUPFAM" id="SSF56112">
    <property type="entry name" value="Protein kinase-like (PK-like)"/>
    <property type="match status" value="1"/>
</dbReference>
<dbReference type="AlphaFoldDB" id="A0AAW0Y1R0"/>
<evidence type="ECO:0000256" key="1">
    <source>
        <dbReference type="ARBA" id="ARBA00012513"/>
    </source>
</evidence>
<comment type="catalytic activity">
    <reaction evidence="8">
        <text>L-threonyl-[protein] + ATP = O-phospho-L-threonyl-[protein] + ADP + H(+)</text>
        <dbReference type="Rhea" id="RHEA:46608"/>
        <dbReference type="Rhea" id="RHEA-COMP:11060"/>
        <dbReference type="Rhea" id="RHEA-COMP:11605"/>
        <dbReference type="ChEBI" id="CHEBI:15378"/>
        <dbReference type="ChEBI" id="CHEBI:30013"/>
        <dbReference type="ChEBI" id="CHEBI:30616"/>
        <dbReference type="ChEBI" id="CHEBI:61977"/>
        <dbReference type="ChEBI" id="CHEBI:456216"/>
        <dbReference type="EC" id="2.7.11.1"/>
    </reaction>
</comment>
<dbReference type="EC" id="2.7.11.1" evidence="1"/>
<evidence type="ECO:0000256" key="7">
    <source>
        <dbReference type="ARBA" id="ARBA00022840"/>
    </source>
</evidence>
<evidence type="ECO:0000259" key="12">
    <source>
        <dbReference type="PROSITE" id="PS50011"/>
    </source>
</evidence>
<dbReference type="GO" id="GO:0004674">
    <property type="term" value="F:protein serine/threonine kinase activity"/>
    <property type="evidence" value="ECO:0007669"/>
    <property type="project" value="UniProtKB-KW"/>
</dbReference>
<sequence length="570" mass="63089">MKAVGAGVVLLDTHKGYLQLTPEALEKLISREPISDHYEVEQTPFARGKFAAVRRARCLRTGTWFAAKVMRKRRRAQDVRHEILHEAAVLLLARSSSRIVSLHQLYETASEIILVLELAEGGELQRVIDEEENLDEGVVLRYMINILGALRFLHANNIAHLDLKPQNLLLMGQHPQSDVKLCDFGISRIILSDIEVREVLGTPDYVAPEILQYEPISLATDMWSVGVLTYVLLTGHSPFGGDTKQETFLNISQGQVDFPKDLFCNVSDQAIDFITRLLIVNPSCRLTVDEAMQHQWLKGTYTSRPFFSPPSAVTHRSSREIRLHPPSSPTVTSPRRSKELDAHTTSPQKIAFFHCSSSSSGSSKESTSHTVMVSATVSPGSTSASCSKDVSTQSSSPSVSSIRFIRESDLYAPSTSSMHLARDVDGGSCGSSSHHGRDSVSPWKKSEFLNKENNKNTLNKTEESITSGHSKELVTLDSPGKSRCRLPHTEKSKLVRETELAKKIASSKEGKENKENGKEIKDSSKEKLKPSPLCLRRQGSKCELKSPTEQQKYGSVQGSVSIILEKSIIC</sequence>
<evidence type="ECO:0000256" key="6">
    <source>
        <dbReference type="ARBA" id="ARBA00022777"/>
    </source>
</evidence>
<feature type="domain" description="Protein kinase" evidence="12">
    <location>
        <begin position="39"/>
        <end position="297"/>
    </location>
</feature>
<dbReference type="FunFam" id="3.30.200.20:FF:000175">
    <property type="entry name" value="Serine/threonine-protein kinase 17B"/>
    <property type="match status" value="1"/>
</dbReference>
<dbReference type="FunFam" id="1.10.510.10:FF:000571">
    <property type="entry name" value="Maternal embryonic leucine zipper kinase"/>
    <property type="match status" value="1"/>
</dbReference>
<keyword evidence="2" id="KW-0723">Serine/threonine-protein kinase</keyword>
<dbReference type="PANTHER" id="PTHR24342">
    <property type="entry name" value="SERINE/THREONINE-PROTEIN KINASE 17"/>
    <property type="match status" value="1"/>
</dbReference>
<dbReference type="Gene3D" id="3.30.200.20">
    <property type="entry name" value="Phosphorylase Kinase, domain 1"/>
    <property type="match status" value="1"/>
</dbReference>
<feature type="region of interest" description="Disordered" evidence="11">
    <location>
        <begin position="308"/>
        <end position="343"/>
    </location>
</feature>
<evidence type="ECO:0000256" key="8">
    <source>
        <dbReference type="ARBA" id="ARBA00047899"/>
    </source>
</evidence>
<comment type="similarity">
    <text evidence="10">Belongs to the protein kinase superfamily. CAMK Ser/Thr protein kinase family. DAP kinase subfamily.</text>
</comment>
<gene>
    <name evidence="13" type="ORF">OTU49_014989</name>
</gene>
<comment type="catalytic activity">
    <reaction evidence="9">
        <text>L-seryl-[protein] + ATP = O-phospho-L-seryl-[protein] + ADP + H(+)</text>
        <dbReference type="Rhea" id="RHEA:17989"/>
        <dbReference type="Rhea" id="RHEA-COMP:9863"/>
        <dbReference type="Rhea" id="RHEA-COMP:11604"/>
        <dbReference type="ChEBI" id="CHEBI:15378"/>
        <dbReference type="ChEBI" id="CHEBI:29999"/>
        <dbReference type="ChEBI" id="CHEBI:30616"/>
        <dbReference type="ChEBI" id="CHEBI:83421"/>
        <dbReference type="ChEBI" id="CHEBI:456216"/>
        <dbReference type="EC" id="2.7.11.1"/>
    </reaction>
</comment>
<feature type="compositionally biased region" description="Basic and acidic residues" evidence="11">
    <location>
        <begin position="487"/>
        <end position="529"/>
    </location>
</feature>
<dbReference type="Pfam" id="PF00069">
    <property type="entry name" value="Pkinase"/>
    <property type="match status" value="1"/>
</dbReference>
<dbReference type="GO" id="GO:0035556">
    <property type="term" value="P:intracellular signal transduction"/>
    <property type="evidence" value="ECO:0007669"/>
    <property type="project" value="TreeGrafter"/>
</dbReference>
<evidence type="ECO:0000256" key="10">
    <source>
        <dbReference type="ARBA" id="ARBA00060827"/>
    </source>
</evidence>
<evidence type="ECO:0000313" key="14">
    <source>
        <dbReference type="Proteomes" id="UP001445076"/>
    </source>
</evidence>
<keyword evidence="3" id="KW-0597">Phosphoprotein</keyword>
<evidence type="ECO:0000256" key="11">
    <source>
        <dbReference type="SAM" id="MobiDB-lite"/>
    </source>
</evidence>
<dbReference type="PROSITE" id="PS00108">
    <property type="entry name" value="PROTEIN_KINASE_ST"/>
    <property type="match status" value="1"/>
</dbReference>
<dbReference type="InterPro" id="IPR011009">
    <property type="entry name" value="Kinase-like_dom_sf"/>
</dbReference>
<comment type="caution">
    <text evidence="13">The sequence shown here is derived from an EMBL/GenBank/DDBJ whole genome shotgun (WGS) entry which is preliminary data.</text>
</comment>
<keyword evidence="6" id="KW-0418">Kinase</keyword>
<accession>A0AAW0Y1R0</accession>
<keyword evidence="5" id="KW-0547">Nucleotide-binding</keyword>
<evidence type="ECO:0000256" key="3">
    <source>
        <dbReference type="ARBA" id="ARBA00022553"/>
    </source>
</evidence>
<protein>
    <recommendedName>
        <fullName evidence="1">non-specific serine/threonine protein kinase</fullName>
        <ecNumber evidence="1">2.7.11.1</ecNumber>
    </recommendedName>
</protein>
<organism evidence="13 14">
    <name type="scientific">Cherax quadricarinatus</name>
    <name type="common">Australian red claw crayfish</name>
    <dbReference type="NCBI Taxonomy" id="27406"/>
    <lineage>
        <taxon>Eukaryota</taxon>
        <taxon>Metazoa</taxon>
        <taxon>Ecdysozoa</taxon>
        <taxon>Arthropoda</taxon>
        <taxon>Crustacea</taxon>
        <taxon>Multicrustacea</taxon>
        <taxon>Malacostraca</taxon>
        <taxon>Eumalacostraca</taxon>
        <taxon>Eucarida</taxon>
        <taxon>Decapoda</taxon>
        <taxon>Pleocyemata</taxon>
        <taxon>Astacidea</taxon>
        <taxon>Parastacoidea</taxon>
        <taxon>Parastacidae</taxon>
        <taxon>Cherax</taxon>
    </lineage>
</organism>